<sequence length="955" mass="101916">MGEEPKRGILLYPCNIPKPPIDLLVAPVHSGTVYNNSSSSYAPPGGAVSAAASVTADPSSTATAAVTAADLADLSNTIPPESPGAPVDPDDEDDLDYEPDGSSTTSEPSGRLRVEQRCQLDRTIQQVLAAVSACATSTGLSDARIWRVITKDVEGAQPRRPNLWNRYQLYSVSAEHRLEEMQRVRGEAAEDDDDLNPEERKVAYRAFLEFHGTNTSDILSLHEELAVEVVDQTHVGRSQMLRKVFASGQKMVSRVHQQYRLEGGLMFSTQLPATLHLSHDDFLGAVKLTAYNAENRAVNSLAGRPPIAEGATTNFYIDSVAAAATTASSAATTGAATSSGSVSTATAAAGPPRAVIKKEQTAAKREAAKMRNRSHEENKKAMQALLRNKAKEDVSIDLFVDAKRPGAFVWVPLGSSLKMQNIRLLGFPIDARLPGLSRPAKGASAWRVMNVRAFSRAIKARSKAGQGLRFEKFTYTSPAELTILTHDYSKPLITGPPSAVRTAFTSSAGEAMPCVDGENKMWLASFDLAKSPRPLNGKELSDAAAARLETAAAALSKTDFEPDEYLQDDDDADGEHDMDGEHDTDGEHDVDDDEAEPPKPSAKTRGKKRARTADPEFATDTEVESEDATSPPATRKKSTVKKRKSTVPTPPVTRSRTVALEVQEGGGKAKGKKREVREAEKGNGKEKLRVRFAPPAVSAAPANDDDDRPLVRAPPPKRQHSKSRRVEDSDTDSGGQRTPPQPIKPVARPLNRPKPFVEVPYHKEISPRHRQPAETAMDSPPQPGDLQILKHFRLDPLVSALVGYPDSPTPTPELLPQKRKRNAPAAPASDTVSALITQPDSPTLELLPQKRKRNDPAAPALDTHIGSSSKRKHDAPAAPPSTRVSAAPANTGATADAASGPAGAAAVGADADSAPLNDNAIGLFGAMMEMLTTDQLAALMRKAKAKSSGGGSGGA</sequence>
<feature type="compositionally biased region" description="Acidic residues" evidence="1">
    <location>
        <begin position="88"/>
        <end position="99"/>
    </location>
</feature>
<feature type="compositionally biased region" description="Low complexity" evidence="1">
    <location>
        <begin position="333"/>
        <end position="349"/>
    </location>
</feature>
<name>A0AAD7J215_9AGAR</name>
<feature type="region of interest" description="Disordered" evidence="1">
    <location>
        <begin position="74"/>
        <end position="113"/>
    </location>
</feature>
<feature type="region of interest" description="Disordered" evidence="1">
    <location>
        <begin position="333"/>
        <end position="378"/>
    </location>
</feature>
<feature type="compositionally biased region" description="Polar residues" evidence="1">
    <location>
        <begin position="830"/>
        <end position="841"/>
    </location>
</feature>
<dbReference type="AlphaFoldDB" id="A0AAD7J215"/>
<evidence type="ECO:0000313" key="2">
    <source>
        <dbReference type="EMBL" id="KAJ7755396.1"/>
    </source>
</evidence>
<protein>
    <submittedName>
        <fullName evidence="2">Uncharacterized protein</fullName>
    </submittedName>
</protein>
<feature type="compositionally biased region" description="Low complexity" evidence="1">
    <location>
        <begin position="652"/>
        <end position="663"/>
    </location>
</feature>
<gene>
    <name evidence="2" type="ORF">DFH07DRAFT_959509</name>
</gene>
<comment type="caution">
    <text evidence="2">The sequence shown here is derived from an EMBL/GenBank/DDBJ whole genome shotgun (WGS) entry which is preliminary data.</text>
</comment>
<feature type="compositionally biased region" description="Basic and acidic residues" evidence="1">
    <location>
        <begin position="575"/>
        <end position="587"/>
    </location>
</feature>
<feature type="region of interest" description="Disordered" evidence="1">
    <location>
        <begin position="554"/>
        <end position="787"/>
    </location>
</feature>
<feature type="compositionally biased region" description="Basic residues" evidence="1">
    <location>
        <begin position="634"/>
        <end position="645"/>
    </location>
</feature>
<reference evidence="2" key="1">
    <citation type="submission" date="2023-03" db="EMBL/GenBank/DDBJ databases">
        <title>Massive genome expansion in bonnet fungi (Mycena s.s.) driven by repeated elements and novel gene families across ecological guilds.</title>
        <authorList>
            <consortium name="Lawrence Berkeley National Laboratory"/>
            <person name="Harder C.B."/>
            <person name="Miyauchi S."/>
            <person name="Viragh M."/>
            <person name="Kuo A."/>
            <person name="Thoen E."/>
            <person name="Andreopoulos B."/>
            <person name="Lu D."/>
            <person name="Skrede I."/>
            <person name="Drula E."/>
            <person name="Henrissat B."/>
            <person name="Morin E."/>
            <person name="Kohler A."/>
            <person name="Barry K."/>
            <person name="LaButti K."/>
            <person name="Morin E."/>
            <person name="Salamov A."/>
            <person name="Lipzen A."/>
            <person name="Mereny Z."/>
            <person name="Hegedus B."/>
            <person name="Baldrian P."/>
            <person name="Stursova M."/>
            <person name="Weitz H."/>
            <person name="Taylor A."/>
            <person name="Grigoriev I.V."/>
            <person name="Nagy L.G."/>
            <person name="Martin F."/>
            <person name="Kauserud H."/>
        </authorList>
    </citation>
    <scope>NUCLEOTIDE SEQUENCE</scope>
    <source>
        <strain evidence="2">CBHHK188m</strain>
    </source>
</reference>
<proteinExistence type="predicted"/>
<dbReference type="Proteomes" id="UP001215280">
    <property type="component" value="Unassembled WGS sequence"/>
</dbReference>
<feature type="compositionally biased region" description="Basic and acidic residues" evidence="1">
    <location>
        <begin position="675"/>
        <end position="689"/>
    </location>
</feature>
<accession>A0AAD7J215</accession>
<evidence type="ECO:0000256" key="1">
    <source>
        <dbReference type="SAM" id="MobiDB-lite"/>
    </source>
</evidence>
<dbReference type="EMBL" id="JARJLG010000064">
    <property type="protein sequence ID" value="KAJ7755396.1"/>
    <property type="molecule type" value="Genomic_DNA"/>
</dbReference>
<keyword evidence="3" id="KW-1185">Reference proteome</keyword>
<feature type="region of interest" description="Disordered" evidence="1">
    <location>
        <begin position="800"/>
        <end position="912"/>
    </location>
</feature>
<evidence type="ECO:0000313" key="3">
    <source>
        <dbReference type="Proteomes" id="UP001215280"/>
    </source>
</evidence>
<feature type="compositionally biased region" description="Basic and acidic residues" evidence="1">
    <location>
        <begin position="356"/>
        <end position="378"/>
    </location>
</feature>
<feature type="compositionally biased region" description="Acidic residues" evidence="1">
    <location>
        <begin position="561"/>
        <end position="574"/>
    </location>
</feature>
<feature type="compositionally biased region" description="Acidic residues" evidence="1">
    <location>
        <begin position="617"/>
        <end position="627"/>
    </location>
</feature>
<organism evidence="2 3">
    <name type="scientific">Mycena maculata</name>
    <dbReference type="NCBI Taxonomy" id="230809"/>
    <lineage>
        <taxon>Eukaryota</taxon>
        <taxon>Fungi</taxon>
        <taxon>Dikarya</taxon>
        <taxon>Basidiomycota</taxon>
        <taxon>Agaricomycotina</taxon>
        <taxon>Agaricomycetes</taxon>
        <taxon>Agaricomycetidae</taxon>
        <taxon>Agaricales</taxon>
        <taxon>Marasmiineae</taxon>
        <taxon>Mycenaceae</taxon>
        <taxon>Mycena</taxon>
    </lineage>
</organism>
<feature type="compositionally biased region" description="Low complexity" evidence="1">
    <location>
        <begin position="885"/>
        <end position="912"/>
    </location>
</feature>